<dbReference type="RefSeq" id="WP_142553800.1">
    <property type="nucleotide sequence ID" value="NZ_VIFX01000027.1"/>
</dbReference>
<feature type="domain" description="Cupin type-2" evidence="2">
    <location>
        <begin position="56"/>
        <end position="125"/>
    </location>
</feature>
<sequence length="147" mass="15012">MNTVRGLVTVVVSVTAAVASSLGSAATASASPSVGVDARILSQATVDGHDYITKEITIAPGGTTGWHWHPGRIFGVVRSGTLTHNFADCSIDGVYSAGAPITEGSGADHVHVGRNLGFEPVVMWVLYIDDAGAPLAVDAPNPGCPFE</sequence>
<dbReference type="InterPro" id="IPR014710">
    <property type="entry name" value="RmlC-like_jellyroll"/>
</dbReference>
<keyword evidence="4" id="KW-1185">Reference proteome</keyword>
<dbReference type="Gene3D" id="2.60.120.10">
    <property type="entry name" value="Jelly Rolls"/>
    <property type="match status" value="1"/>
</dbReference>
<dbReference type="InterPro" id="IPR013096">
    <property type="entry name" value="Cupin_2"/>
</dbReference>
<evidence type="ECO:0000259" key="2">
    <source>
        <dbReference type="Pfam" id="PF07883"/>
    </source>
</evidence>
<proteinExistence type="predicted"/>
<evidence type="ECO:0000313" key="3">
    <source>
        <dbReference type="EMBL" id="TQR84747.1"/>
    </source>
</evidence>
<name>A0A544VXP1_9MYCO</name>
<evidence type="ECO:0000313" key="4">
    <source>
        <dbReference type="Proteomes" id="UP000315759"/>
    </source>
</evidence>
<dbReference type="SUPFAM" id="SSF51182">
    <property type="entry name" value="RmlC-like cupins"/>
    <property type="match status" value="1"/>
</dbReference>
<organism evidence="3 4">
    <name type="scientific">Mycolicibacterium hodleri</name>
    <dbReference type="NCBI Taxonomy" id="49897"/>
    <lineage>
        <taxon>Bacteria</taxon>
        <taxon>Bacillati</taxon>
        <taxon>Actinomycetota</taxon>
        <taxon>Actinomycetes</taxon>
        <taxon>Mycobacteriales</taxon>
        <taxon>Mycobacteriaceae</taxon>
        <taxon>Mycolicibacterium</taxon>
    </lineage>
</organism>
<accession>A0A544VXP1</accession>
<feature type="chain" id="PRO_5021840284" evidence="1">
    <location>
        <begin position="31"/>
        <end position="147"/>
    </location>
</feature>
<dbReference type="InterPro" id="IPR011051">
    <property type="entry name" value="RmlC_Cupin_sf"/>
</dbReference>
<dbReference type="AlphaFoldDB" id="A0A544VXP1"/>
<dbReference type="Proteomes" id="UP000315759">
    <property type="component" value="Unassembled WGS sequence"/>
</dbReference>
<feature type="signal peptide" evidence="1">
    <location>
        <begin position="1"/>
        <end position="30"/>
    </location>
</feature>
<protein>
    <submittedName>
        <fullName evidence="3">Cupin domain-containing protein</fullName>
    </submittedName>
</protein>
<reference evidence="3 4" key="1">
    <citation type="submission" date="2018-10" db="EMBL/GenBank/DDBJ databases">
        <title>Draft genome of Mycobacterium hodleri strain B.</title>
        <authorList>
            <person name="Amande T.J."/>
            <person name="Mcgenity T.J."/>
        </authorList>
    </citation>
    <scope>NUCLEOTIDE SEQUENCE [LARGE SCALE GENOMIC DNA]</scope>
    <source>
        <strain evidence="3 4">B</strain>
    </source>
</reference>
<dbReference type="Pfam" id="PF07883">
    <property type="entry name" value="Cupin_2"/>
    <property type="match status" value="1"/>
</dbReference>
<evidence type="ECO:0000256" key="1">
    <source>
        <dbReference type="SAM" id="SignalP"/>
    </source>
</evidence>
<dbReference type="EMBL" id="VIFX01000027">
    <property type="protein sequence ID" value="TQR84747.1"/>
    <property type="molecule type" value="Genomic_DNA"/>
</dbReference>
<keyword evidence="1" id="KW-0732">Signal</keyword>
<comment type="caution">
    <text evidence="3">The sequence shown here is derived from an EMBL/GenBank/DDBJ whole genome shotgun (WGS) entry which is preliminary data.</text>
</comment>
<gene>
    <name evidence="3" type="ORF">D8S82_20120</name>
</gene>